<dbReference type="InterPro" id="IPR024535">
    <property type="entry name" value="RHGA/B-epi-like_pectate_lyase"/>
</dbReference>
<accession>A0A248KKW7</accession>
<name>A0A248KKW7_9ENTR</name>
<evidence type="ECO:0000259" key="1">
    <source>
        <dbReference type="Pfam" id="PF12708"/>
    </source>
</evidence>
<dbReference type="InterPro" id="IPR012334">
    <property type="entry name" value="Pectin_lyas_fold"/>
</dbReference>
<organism evidence="2 3">
    <name type="scientific">Kluyvera genomosp. 3</name>
    <dbReference type="NCBI Taxonomy" id="2774055"/>
    <lineage>
        <taxon>Bacteria</taxon>
        <taxon>Pseudomonadati</taxon>
        <taxon>Pseudomonadota</taxon>
        <taxon>Gammaproteobacteria</taxon>
        <taxon>Enterobacterales</taxon>
        <taxon>Enterobacteriaceae</taxon>
        <taxon>Kluyvera</taxon>
    </lineage>
</organism>
<feature type="domain" description="Rhamnogalacturonase A/B/Epimerase-like pectate lyase" evidence="1">
    <location>
        <begin position="77"/>
        <end position="267"/>
    </location>
</feature>
<evidence type="ECO:0000313" key="3">
    <source>
        <dbReference type="Proteomes" id="UP000197098"/>
    </source>
</evidence>
<evidence type="ECO:0000313" key="2">
    <source>
        <dbReference type="EMBL" id="ASG64179.1"/>
    </source>
</evidence>
<dbReference type="Gene3D" id="2.160.20.10">
    <property type="entry name" value="Single-stranded right-handed beta-helix, Pectin lyase-like"/>
    <property type="match status" value="1"/>
</dbReference>
<proteinExistence type="predicted"/>
<dbReference type="Pfam" id="PF12708">
    <property type="entry name" value="Pect-lyase_RHGA_epim"/>
    <property type="match status" value="1"/>
</dbReference>
<dbReference type="InterPro" id="IPR011050">
    <property type="entry name" value="Pectin_lyase_fold/virulence"/>
</dbReference>
<dbReference type="Proteomes" id="UP000197098">
    <property type="component" value="Chromosome"/>
</dbReference>
<protein>
    <recommendedName>
        <fullName evidence="1">Rhamnogalacturonase A/B/Epimerase-like pectate lyase domain-containing protein</fullName>
    </recommendedName>
</protein>
<reference evidence="2 3" key="1">
    <citation type="submission" date="2017-06" db="EMBL/GenBank/DDBJ databases">
        <title>Origin of plasmid-mediated fosfomycin resistance gene fosA3.</title>
        <authorList>
            <person name="Ito R."/>
            <person name="Pacey M.P."/>
            <person name="Doi Y."/>
        </authorList>
    </citation>
    <scope>NUCLEOTIDE SEQUENCE [LARGE SCALE GENOMIC DNA]</scope>
    <source>
        <strain evidence="2 3">YDC799</strain>
    </source>
</reference>
<dbReference type="SUPFAM" id="SSF51126">
    <property type="entry name" value="Pectin lyase-like"/>
    <property type="match status" value="1"/>
</dbReference>
<sequence>MGNKREVNVSIISDVSRIDLSDGLLIRTCGYYHANDGGGALYLVSKPNNINMKRYTIKINDLYVMELIADDGFTPLRQLGVHFDGMHDDTELLREIFNFPGDYYLDEGKVIVSDYIELSSNIKLFGSGVFKTIIEYQSENGNWLFINGKKGERNFLKGNGYNGRGNYHFRDFTIDLRGDIAKHSRSAMIFGRAANVNIENIVFTNGKNSHRIECNSQSNFIVNNCFFINTIISDNSSHEEINIDFNNEKGFPAFGQWDHTPCENIFITSCCFLNVQAGLGSHSYNIVKHKNVKVDGCVFHTIKNTAIRFQSIENSMIERCRFENIGGFDIILLDASNNKIINNVLSKKESAISFQDYSNLNLTKDNDTIC</sequence>
<gene>
    <name evidence="2" type="ORF">CEW81_21165</name>
</gene>
<dbReference type="AlphaFoldDB" id="A0A248KKW7"/>
<dbReference type="EMBL" id="CP022114">
    <property type="protein sequence ID" value="ASG64179.1"/>
    <property type="molecule type" value="Genomic_DNA"/>
</dbReference>